<organism evidence="2 3">
    <name type="scientific">Plastoroseomonas hellenica</name>
    <dbReference type="NCBI Taxonomy" id="2687306"/>
    <lineage>
        <taxon>Bacteria</taxon>
        <taxon>Pseudomonadati</taxon>
        <taxon>Pseudomonadota</taxon>
        <taxon>Alphaproteobacteria</taxon>
        <taxon>Acetobacterales</taxon>
        <taxon>Acetobacteraceae</taxon>
        <taxon>Plastoroseomonas</taxon>
    </lineage>
</organism>
<feature type="transmembrane region" description="Helical" evidence="1">
    <location>
        <begin position="95"/>
        <end position="113"/>
    </location>
</feature>
<dbReference type="EMBL" id="JAAGBB010000033">
    <property type="protein sequence ID" value="MBR0667335.1"/>
    <property type="molecule type" value="Genomic_DNA"/>
</dbReference>
<reference evidence="3" key="1">
    <citation type="journal article" date="2021" name="Syst. Appl. Microbiol.">
        <title>Roseomonas hellenica sp. nov., isolated from roots of wild-growing Alkanna tinctoria.</title>
        <authorList>
            <person name="Rat A."/>
            <person name="Naranjo H.D."/>
            <person name="Lebbe L."/>
            <person name="Cnockaert M."/>
            <person name="Krigas N."/>
            <person name="Grigoriadou K."/>
            <person name="Maloupa E."/>
            <person name="Willems A."/>
        </authorList>
    </citation>
    <scope>NUCLEOTIDE SEQUENCE [LARGE SCALE GENOMIC DNA]</scope>
    <source>
        <strain evidence="3">LMG 31523</strain>
    </source>
</reference>
<keyword evidence="1" id="KW-0812">Transmembrane</keyword>
<protein>
    <submittedName>
        <fullName evidence="2">DUF2214 domain-containing protein</fullName>
    </submittedName>
</protein>
<feature type="transmembrane region" description="Helical" evidence="1">
    <location>
        <begin position="20"/>
        <end position="44"/>
    </location>
</feature>
<evidence type="ECO:0000313" key="2">
    <source>
        <dbReference type="EMBL" id="MBR0667335.1"/>
    </source>
</evidence>
<evidence type="ECO:0000313" key="3">
    <source>
        <dbReference type="Proteomes" id="UP001196870"/>
    </source>
</evidence>
<comment type="caution">
    <text evidence="2">The sequence shown here is derived from an EMBL/GenBank/DDBJ whole genome shotgun (WGS) entry which is preliminary data.</text>
</comment>
<proteinExistence type="predicted"/>
<feature type="transmembrane region" description="Helical" evidence="1">
    <location>
        <begin position="134"/>
        <end position="154"/>
    </location>
</feature>
<accession>A0ABS5F5E6</accession>
<sequence>MELLQALSDWPVAAALRRSGIAYPLVNAAHILSIGLLVGAIATLDLRILGMFRASALAELAMPLRRVAACGVASAAVTGFLLFSTRPLTYIENPAFLIKLGLVGLGVLNAILLGCNRHWPPARAGAPIHWSLRLSAAVSLLVWAGAVVAGRWIGFLQ</sequence>
<name>A0ABS5F5E6_9PROT</name>
<keyword evidence="1" id="KW-0472">Membrane</keyword>
<dbReference type="Proteomes" id="UP001196870">
    <property type="component" value="Unassembled WGS sequence"/>
</dbReference>
<feature type="transmembrane region" description="Helical" evidence="1">
    <location>
        <begin position="64"/>
        <end position="83"/>
    </location>
</feature>
<gene>
    <name evidence="2" type="ORF">GXW71_23460</name>
</gene>
<keyword evidence="3" id="KW-1185">Reference proteome</keyword>
<evidence type="ECO:0000256" key="1">
    <source>
        <dbReference type="SAM" id="Phobius"/>
    </source>
</evidence>
<keyword evidence="1" id="KW-1133">Transmembrane helix</keyword>
<dbReference type="RefSeq" id="WP_211855116.1">
    <property type="nucleotide sequence ID" value="NZ_JAAGBB010000033.1"/>
</dbReference>